<feature type="domain" description="Cation/H+ exchanger transmembrane" evidence="13">
    <location>
        <begin position="54"/>
        <end position="432"/>
    </location>
</feature>
<evidence type="ECO:0000259" key="15">
    <source>
        <dbReference type="Pfam" id="PF23259"/>
    </source>
</evidence>
<reference evidence="16 17" key="1">
    <citation type="journal article" date="2023" name="BMC Biotechnol.">
        <title>Vitis rotundifolia cv Carlos genome sequencing.</title>
        <authorList>
            <person name="Huff M."/>
            <person name="Hulse-Kemp A."/>
            <person name="Scheffler B."/>
            <person name="Youngblood R."/>
            <person name="Simpson S."/>
            <person name="Babiker E."/>
            <person name="Staton M."/>
        </authorList>
    </citation>
    <scope>NUCLEOTIDE SEQUENCE [LARGE SCALE GENOMIC DNA]</scope>
    <source>
        <tissue evidence="16">Leaf</tissue>
    </source>
</reference>
<evidence type="ECO:0000256" key="8">
    <source>
        <dbReference type="ARBA" id="ARBA00023065"/>
    </source>
</evidence>
<feature type="transmembrane region" description="Helical" evidence="12">
    <location>
        <begin position="133"/>
        <end position="155"/>
    </location>
</feature>
<dbReference type="PANTHER" id="PTHR32468">
    <property type="entry name" value="CATION/H + ANTIPORTER"/>
    <property type="match status" value="1"/>
</dbReference>
<evidence type="ECO:0000256" key="3">
    <source>
        <dbReference type="ARBA" id="ARBA00022449"/>
    </source>
</evidence>
<feature type="transmembrane region" description="Helical" evidence="12">
    <location>
        <begin position="348"/>
        <end position="373"/>
    </location>
</feature>
<dbReference type="InterPro" id="IPR050794">
    <property type="entry name" value="CPA2_transporter"/>
</dbReference>
<evidence type="ECO:0000313" key="16">
    <source>
        <dbReference type="EMBL" id="KAJ9704107.1"/>
    </source>
</evidence>
<dbReference type="Gene3D" id="1.20.1530.20">
    <property type="match status" value="1"/>
</dbReference>
<dbReference type="GO" id="GO:0006813">
    <property type="term" value="P:potassium ion transport"/>
    <property type="evidence" value="ECO:0007669"/>
    <property type="project" value="UniProtKB-KW"/>
</dbReference>
<feature type="transmembrane region" description="Helical" evidence="12">
    <location>
        <begin position="412"/>
        <end position="434"/>
    </location>
</feature>
<proteinExistence type="inferred from homology"/>
<evidence type="ECO:0000256" key="11">
    <source>
        <dbReference type="SAM" id="MobiDB-lite"/>
    </source>
</evidence>
<keyword evidence="2" id="KW-0813">Transport</keyword>
<organism evidence="16 17">
    <name type="scientific">Vitis rotundifolia</name>
    <name type="common">Muscadine grape</name>
    <dbReference type="NCBI Taxonomy" id="103349"/>
    <lineage>
        <taxon>Eukaryota</taxon>
        <taxon>Viridiplantae</taxon>
        <taxon>Streptophyta</taxon>
        <taxon>Embryophyta</taxon>
        <taxon>Tracheophyta</taxon>
        <taxon>Spermatophyta</taxon>
        <taxon>Magnoliopsida</taxon>
        <taxon>eudicotyledons</taxon>
        <taxon>Gunneridae</taxon>
        <taxon>Pentapetalae</taxon>
        <taxon>rosids</taxon>
        <taxon>Vitales</taxon>
        <taxon>Vitaceae</taxon>
        <taxon>Viteae</taxon>
        <taxon>Vitis</taxon>
    </lineage>
</organism>
<dbReference type="GO" id="GO:0006885">
    <property type="term" value="P:regulation of pH"/>
    <property type="evidence" value="ECO:0007669"/>
    <property type="project" value="TreeGrafter"/>
</dbReference>
<evidence type="ECO:0000259" key="14">
    <source>
        <dbReference type="Pfam" id="PF23256"/>
    </source>
</evidence>
<keyword evidence="17" id="KW-1185">Reference proteome</keyword>
<evidence type="ECO:0000256" key="7">
    <source>
        <dbReference type="ARBA" id="ARBA00022989"/>
    </source>
</evidence>
<keyword evidence="3" id="KW-0050">Antiport</keyword>
<accession>A0AA39E3V7</accession>
<keyword evidence="6" id="KW-0630">Potassium</keyword>
<feature type="transmembrane region" description="Helical" evidence="12">
    <location>
        <begin position="200"/>
        <end position="223"/>
    </location>
</feature>
<evidence type="ECO:0000256" key="10">
    <source>
        <dbReference type="ARBA" id="ARBA00038341"/>
    </source>
</evidence>
<evidence type="ECO:0000256" key="2">
    <source>
        <dbReference type="ARBA" id="ARBA00022448"/>
    </source>
</evidence>
<comment type="subcellular location">
    <subcellularLocation>
        <location evidence="1">Membrane</location>
        <topology evidence="1">Multi-pass membrane protein</topology>
    </subcellularLocation>
</comment>
<feature type="transmembrane region" description="Helical" evidence="12">
    <location>
        <begin position="270"/>
        <end position="289"/>
    </location>
</feature>
<sequence>MGDVTTTVNRTDDIIVCYSPTMITTNGIWQGDNPLDYSLPLFILQLTLVVVTTRLLVFILKPLRQPRVISEILGGVLLGPSVLGQNLHLANMIFPLRSVMVLETMANVGLLYFLFLVGVEMDLTVIRRTGRKAIAIATIGMILPFIIGCAFSLILHHEDRQINRGTFVLFLGVALSVTAFPVLARILAELKLINTELGRMAMSSALINDMCAWVLLAVAIALAENESSTLASLWVILSSAFFVVVCIFVVRPVISWMIRRTPEGEPFSEFYICLILTGVMISGFVTDAIGTHSVFGAFVFGLVIPNGQLGVTLIEKLEDFVSGLLLPLFFAISGLKTDVTKIHGALTWGFLLLVIILACAGKIAGTLIVALFYQMPLREGIVLGLLMNTKGLVEMIVLNVGRDQHVLDDETFAIMVTVAVVMTSIVAPVVTHIYKPARKFIPYKRRTIQRSKPDGELRILVCIHTPRNVPTIINLLEASYPSKKSPICIYVLHLVELTGRASAMLIVHNTRKSGRPALNRTQAQSDHIINAFENYEQHASCVSVQPLTAISPYSTMHEDICNLAEDKRVAFIIIPFHKQQTVDGGMEATNPAFRAVNQNLLANAPCSVGILVDRGLNGSTRLAASQVSHHIAVLFFGGPDDREALSYAGRMSEHPGISLTVMRFIPGDDTVESTVEPSNDPNDPRILTVITDSDREKQLDEEYINDFRMKNSNDESIVYTEKIVNNGEETVAAIRSIDSIHDLFIVGRGQGMISPLTAGLTDWSECPELGAIGDMLASSDFAATVSVLVVQQYVGVGPQEDGLGTPDSPAPPIDQYNSLQQMNRRPPQQRGPAIYSP</sequence>
<name>A0AA39E3V7_VITRO</name>
<dbReference type="InterPro" id="IPR057290">
    <property type="entry name" value="CHX17_C"/>
</dbReference>
<dbReference type="Pfam" id="PF23256">
    <property type="entry name" value="CHX17_2nd"/>
    <property type="match status" value="1"/>
</dbReference>
<dbReference type="GO" id="GO:0016020">
    <property type="term" value="C:membrane"/>
    <property type="evidence" value="ECO:0007669"/>
    <property type="project" value="UniProtKB-SubCell"/>
</dbReference>
<dbReference type="PANTHER" id="PTHR32468:SF26">
    <property type="entry name" value="CATION_H(+) ANTIPORTER 15"/>
    <property type="match status" value="1"/>
</dbReference>
<evidence type="ECO:0000256" key="12">
    <source>
        <dbReference type="SAM" id="Phobius"/>
    </source>
</evidence>
<evidence type="ECO:0000259" key="13">
    <source>
        <dbReference type="Pfam" id="PF00999"/>
    </source>
</evidence>
<feature type="transmembrane region" description="Helical" evidence="12">
    <location>
        <begin position="295"/>
        <end position="313"/>
    </location>
</feature>
<gene>
    <name evidence="16" type="ORF">PVL29_005409</name>
</gene>
<evidence type="ECO:0000256" key="4">
    <source>
        <dbReference type="ARBA" id="ARBA00022538"/>
    </source>
</evidence>
<keyword evidence="4" id="KW-0633">Potassium transport</keyword>
<evidence type="ECO:0000256" key="6">
    <source>
        <dbReference type="ARBA" id="ARBA00022958"/>
    </source>
</evidence>
<feature type="transmembrane region" description="Helical" evidence="12">
    <location>
        <begin position="320"/>
        <end position="336"/>
    </location>
</feature>
<feature type="transmembrane region" description="Helical" evidence="12">
    <location>
        <begin position="72"/>
        <end position="94"/>
    </location>
</feature>
<feature type="transmembrane region" description="Helical" evidence="12">
    <location>
        <begin position="100"/>
        <end position="121"/>
    </location>
</feature>
<feature type="region of interest" description="Disordered" evidence="11">
    <location>
        <begin position="799"/>
        <end position="837"/>
    </location>
</feature>
<comment type="caution">
    <text evidence="16">The sequence shown here is derived from an EMBL/GenBank/DDBJ whole genome shotgun (WGS) entry which is preliminary data.</text>
</comment>
<dbReference type="Gene3D" id="3.40.50.12370">
    <property type="match status" value="1"/>
</dbReference>
<feature type="domain" description="Cation/H(+) antiporter central" evidence="14">
    <location>
        <begin position="487"/>
        <end position="624"/>
    </location>
</feature>
<protein>
    <recommendedName>
        <fullName evidence="18">Cation/H(+) antiporter 15</fullName>
    </recommendedName>
</protein>
<dbReference type="Proteomes" id="UP001168098">
    <property type="component" value="Unassembled WGS sequence"/>
</dbReference>
<evidence type="ECO:0000256" key="9">
    <source>
        <dbReference type="ARBA" id="ARBA00023136"/>
    </source>
</evidence>
<dbReference type="FunFam" id="1.20.1530.20:FF:000003">
    <property type="entry name" value="Cation/H(+) antiporter 15"/>
    <property type="match status" value="1"/>
</dbReference>
<feature type="transmembrane region" description="Helical" evidence="12">
    <location>
        <begin position="229"/>
        <end position="250"/>
    </location>
</feature>
<dbReference type="AlphaFoldDB" id="A0AA39E3V7"/>
<comment type="similarity">
    <text evidence="10">Belongs to the monovalent cation:proton antiporter 2 (CPA2) transporter (TC 2.A.37) family. CHX (TC 2.A.37.4) subfamily.</text>
</comment>
<feature type="transmembrane region" description="Helical" evidence="12">
    <location>
        <begin position="39"/>
        <end position="60"/>
    </location>
</feature>
<evidence type="ECO:0000313" key="17">
    <source>
        <dbReference type="Proteomes" id="UP001168098"/>
    </source>
</evidence>
<feature type="transmembrane region" description="Helical" evidence="12">
    <location>
        <begin position="167"/>
        <end position="188"/>
    </location>
</feature>
<dbReference type="GO" id="GO:1902600">
    <property type="term" value="P:proton transmembrane transport"/>
    <property type="evidence" value="ECO:0007669"/>
    <property type="project" value="InterPro"/>
</dbReference>
<keyword evidence="9 12" id="KW-0472">Membrane</keyword>
<dbReference type="InterPro" id="IPR006153">
    <property type="entry name" value="Cation/H_exchanger_TM"/>
</dbReference>
<keyword evidence="7 12" id="KW-1133">Transmembrane helix</keyword>
<evidence type="ECO:0008006" key="18">
    <source>
        <dbReference type="Google" id="ProtNLM"/>
    </source>
</evidence>
<dbReference type="GO" id="GO:0015297">
    <property type="term" value="F:antiporter activity"/>
    <property type="evidence" value="ECO:0007669"/>
    <property type="project" value="UniProtKB-KW"/>
</dbReference>
<dbReference type="GO" id="GO:0012505">
    <property type="term" value="C:endomembrane system"/>
    <property type="evidence" value="ECO:0007669"/>
    <property type="project" value="TreeGrafter"/>
</dbReference>
<dbReference type="InterPro" id="IPR038770">
    <property type="entry name" value="Na+/solute_symporter_sf"/>
</dbReference>
<dbReference type="InterPro" id="IPR057291">
    <property type="entry name" value="CHX17_2nd"/>
</dbReference>
<evidence type="ECO:0000256" key="1">
    <source>
        <dbReference type="ARBA" id="ARBA00004141"/>
    </source>
</evidence>
<keyword evidence="5 12" id="KW-0812">Transmembrane</keyword>
<feature type="domain" description="Cation/H(+) antiporter C-terminal" evidence="15">
    <location>
        <begin position="630"/>
        <end position="795"/>
    </location>
</feature>
<keyword evidence="8" id="KW-0406">Ion transport</keyword>
<evidence type="ECO:0000256" key="5">
    <source>
        <dbReference type="ARBA" id="ARBA00022692"/>
    </source>
</evidence>
<dbReference type="Pfam" id="PF23259">
    <property type="entry name" value="CHX17_C"/>
    <property type="match status" value="1"/>
</dbReference>
<dbReference type="Pfam" id="PF00999">
    <property type="entry name" value="Na_H_Exchanger"/>
    <property type="match status" value="1"/>
</dbReference>
<dbReference type="EMBL" id="JARBHA010000004">
    <property type="protein sequence ID" value="KAJ9704107.1"/>
    <property type="molecule type" value="Genomic_DNA"/>
</dbReference>